<dbReference type="InterPro" id="IPR050641">
    <property type="entry name" value="RIFMO-like"/>
</dbReference>
<dbReference type="OrthoDB" id="8670884at2"/>
<dbReference type="PANTHER" id="PTHR43004">
    <property type="entry name" value="TRK SYSTEM POTASSIUM UPTAKE PROTEIN"/>
    <property type="match status" value="1"/>
</dbReference>
<evidence type="ECO:0000256" key="3">
    <source>
        <dbReference type="ARBA" id="ARBA00022827"/>
    </source>
</evidence>
<dbReference type="Proteomes" id="UP000236732">
    <property type="component" value="Unassembled WGS sequence"/>
</dbReference>
<sequence length="498" mass="54084">MTDTQVLVAGAGPTGLMLAAELALRGVACRVVEQRAQESNLTRAFGVHARTLEQLDMRGLADPLVTQGIQVAEIRPTFGRASVRLPMRHPESRFPYVLIVAQARTEAMLTERARALGVEIVRGAKVVDVREDGDGVEATIEGADGTRTERAGYVVGCDGAHSQVRRSMGVGFSGSTYATHILLADLRLADADVMAVRTFVGRDGMVLMPPFGDGWVRAVIWDRRRQDVPLDEPLGIEEVAASLNRLAGHDLGVREMRWSTRFRSERRQADAYRKGRVFLAGDAAHVHSPLGALGMNTGIQDAMNLGWKIAAAVHGWAAPWLLDSYHPERHPVGAAALRLTDLLQRISVAPAPIRAIRPFLARGALAIPAISDTLRRRVAGLSIAYPPQDPGHAHAWEGRRVADAPLSTGRLYEALRPGRFLLVQRGDTKPLDTGDRADRLDTARLAETADSAIPAVMLVRPDGYVAWAADEGTKDHPDEVRTALSRWCGPAHNHTPTT</sequence>
<keyword evidence="6" id="KW-1185">Reference proteome</keyword>
<evidence type="ECO:0000256" key="1">
    <source>
        <dbReference type="ARBA" id="ARBA00001974"/>
    </source>
</evidence>
<dbReference type="SUPFAM" id="SSF51905">
    <property type="entry name" value="FAD/NAD(P)-binding domain"/>
    <property type="match status" value="1"/>
</dbReference>
<dbReference type="EMBL" id="FNVT01000002">
    <property type="protein sequence ID" value="SEG21474.1"/>
    <property type="molecule type" value="Genomic_DNA"/>
</dbReference>
<dbReference type="GO" id="GO:0071949">
    <property type="term" value="F:FAD binding"/>
    <property type="evidence" value="ECO:0007669"/>
    <property type="project" value="InterPro"/>
</dbReference>
<dbReference type="Pfam" id="PF21274">
    <property type="entry name" value="Rng_hyd_C"/>
    <property type="match status" value="1"/>
</dbReference>
<dbReference type="Gene3D" id="3.30.70.2450">
    <property type="match status" value="1"/>
</dbReference>
<proteinExistence type="predicted"/>
<dbReference type="Gene3D" id="3.40.30.120">
    <property type="match status" value="1"/>
</dbReference>
<evidence type="ECO:0000313" key="6">
    <source>
        <dbReference type="Proteomes" id="UP000236732"/>
    </source>
</evidence>
<dbReference type="InterPro" id="IPR036188">
    <property type="entry name" value="FAD/NAD-bd_sf"/>
</dbReference>
<evidence type="ECO:0000259" key="4">
    <source>
        <dbReference type="Pfam" id="PF01494"/>
    </source>
</evidence>
<dbReference type="Gene3D" id="3.50.50.60">
    <property type="entry name" value="FAD/NAD(P)-binding domain"/>
    <property type="match status" value="1"/>
</dbReference>
<accession>A0A1H5YBX5</accession>
<dbReference type="PANTHER" id="PTHR43004:SF19">
    <property type="entry name" value="BINDING MONOOXYGENASE, PUTATIVE (JCVI)-RELATED"/>
    <property type="match status" value="1"/>
</dbReference>
<organism evidence="5 6">
    <name type="scientific">Nonomuraea solani</name>
    <dbReference type="NCBI Taxonomy" id="1144553"/>
    <lineage>
        <taxon>Bacteria</taxon>
        <taxon>Bacillati</taxon>
        <taxon>Actinomycetota</taxon>
        <taxon>Actinomycetes</taxon>
        <taxon>Streptosporangiales</taxon>
        <taxon>Streptosporangiaceae</taxon>
        <taxon>Nonomuraea</taxon>
    </lineage>
</organism>
<dbReference type="InterPro" id="IPR002938">
    <property type="entry name" value="FAD-bd"/>
</dbReference>
<evidence type="ECO:0000313" key="5">
    <source>
        <dbReference type="EMBL" id="SEG21474.1"/>
    </source>
</evidence>
<gene>
    <name evidence="5" type="ORF">SAMN05444920_102222</name>
</gene>
<dbReference type="RefSeq" id="WP_103954945.1">
    <property type="nucleotide sequence ID" value="NZ_FNVT01000002.1"/>
</dbReference>
<keyword evidence="3" id="KW-0274">FAD</keyword>
<comment type="cofactor">
    <cofactor evidence="1">
        <name>FAD</name>
        <dbReference type="ChEBI" id="CHEBI:57692"/>
    </cofactor>
</comment>
<name>A0A1H5YBX5_9ACTN</name>
<keyword evidence="2" id="KW-0285">Flavoprotein</keyword>
<protein>
    <submittedName>
        <fullName evidence="5">2-polyprenyl-6-methoxyphenol hydroxylase</fullName>
    </submittedName>
</protein>
<dbReference type="PRINTS" id="PR00420">
    <property type="entry name" value="RNGMNOXGNASE"/>
</dbReference>
<dbReference type="GO" id="GO:0016709">
    <property type="term" value="F:oxidoreductase activity, acting on paired donors, with incorporation or reduction of molecular oxygen, NAD(P)H as one donor, and incorporation of one atom of oxygen"/>
    <property type="evidence" value="ECO:0007669"/>
    <property type="project" value="UniProtKB-ARBA"/>
</dbReference>
<dbReference type="Pfam" id="PF01494">
    <property type="entry name" value="FAD_binding_3"/>
    <property type="match status" value="1"/>
</dbReference>
<feature type="domain" description="FAD-binding" evidence="4">
    <location>
        <begin position="3"/>
        <end position="338"/>
    </location>
</feature>
<evidence type="ECO:0000256" key="2">
    <source>
        <dbReference type="ARBA" id="ARBA00022630"/>
    </source>
</evidence>
<dbReference type="AlphaFoldDB" id="A0A1H5YBX5"/>
<reference evidence="5 6" key="1">
    <citation type="submission" date="2016-10" db="EMBL/GenBank/DDBJ databases">
        <authorList>
            <person name="de Groot N.N."/>
        </authorList>
    </citation>
    <scope>NUCLEOTIDE SEQUENCE [LARGE SCALE GENOMIC DNA]</scope>
    <source>
        <strain evidence="5 6">CGMCC 4.7037</strain>
    </source>
</reference>